<evidence type="ECO:0000313" key="3">
    <source>
        <dbReference type="WBParaSite" id="L893_g16495.t1"/>
    </source>
</evidence>
<reference evidence="3" key="1">
    <citation type="submission" date="2016-11" db="UniProtKB">
        <authorList>
            <consortium name="WormBaseParasite"/>
        </authorList>
    </citation>
    <scope>IDENTIFICATION</scope>
</reference>
<dbReference type="Proteomes" id="UP000095287">
    <property type="component" value="Unplaced"/>
</dbReference>
<protein>
    <submittedName>
        <fullName evidence="3">Uncharacterized protein</fullName>
    </submittedName>
</protein>
<proteinExistence type="predicted"/>
<evidence type="ECO:0000256" key="1">
    <source>
        <dbReference type="SAM" id="MobiDB-lite"/>
    </source>
</evidence>
<name>A0A1I7YHQ5_9BILA</name>
<dbReference type="WBParaSite" id="L893_g16495.t1">
    <property type="protein sequence ID" value="L893_g16495.t1"/>
    <property type="gene ID" value="L893_g16495"/>
</dbReference>
<evidence type="ECO:0000313" key="2">
    <source>
        <dbReference type="Proteomes" id="UP000095287"/>
    </source>
</evidence>
<feature type="region of interest" description="Disordered" evidence="1">
    <location>
        <begin position="88"/>
        <end position="132"/>
    </location>
</feature>
<sequence length="132" mass="15123">MFVNRCDKRVLSDPLQSLSIPSNGSVFGLSFFAKIGQYGSLIPAGVEVHCEEKTPNARWRRLLRHLAPLLLLRPTALSDRRVATQCQQCRRQRSLYRTPRRRSARRTVGPSTATVRRRRKTTSSAPRRRPPD</sequence>
<organism evidence="2 3">
    <name type="scientific">Steinernema glaseri</name>
    <dbReference type="NCBI Taxonomy" id="37863"/>
    <lineage>
        <taxon>Eukaryota</taxon>
        <taxon>Metazoa</taxon>
        <taxon>Ecdysozoa</taxon>
        <taxon>Nematoda</taxon>
        <taxon>Chromadorea</taxon>
        <taxon>Rhabditida</taxon>
        <taxon>Tylenchina</taxon>
        <taxon>Panagrolaimomorpha</taxon>
        <taxon>Strongyloidoidea</taxon>
        <taxon>Steinernematidae</taxon>
        <taxon>Steinernema</taxon>
    </lineage>
</organism>
<accession>A0A1I7YHQ5</accession>
<dbReference type="AlphaFoldDB" id="A0A1I7YHQ5"/>
<feature type="compositionally biased region" description="Basic residues" evidence="1">
    <location>
        <begin position="90"/>
        <end position="105"/>
    </location>
</feature>
<keyword evidence="2" id="KW-1185">Reference proteome</keyword>